<comment type="caution">
    <text evidence="6">The sequence shown here is derived from an EMBL/GenBank/DDBJ whole genome shotgun (WGS) entry which is preliminary data.</text>
</comment>
<feature type="transmembrane region" description="Helical" evidence="4">
    <location>
        <begin position="345"/>
        <end position="368"/>
    </location>
</feature>
<feature type="transmembrane region" description="Helical" evidence="4">
    <location>
        <begin position="374"/>
        <end position="393"/>
    </location>
</feature>
<dbReference type="PANTHER" id="PTHR43129">
    <property type="entry name" value="FOSMIDOMYCIN RESISTANCE PROTEIN"/>
    <property type="match status" value="1"/>
</dbReference>
<dbReference type="PANTHER" id="PTHR43129:SF1">
    <property type="entry name" value="FOSMIDOMYCIN RESISTANCE PROTEIN"/>
    <property type="match status" value="1"/>
</dbReference>
<reference evidence="6" key="1">
    <citation type="journal article" date="2014" name="Int. J. Syst. Evol. Microbiol.">
        <title>Complete genome sequence of Corynebacterium casei LMG S-19264T (=DSM 44701T), isolated from a smear-ripened cheese.</title>
        <authorList>
            <consortium name="US DOE Joint Genome Institute (JGI-PGF)"/>
            <person name="Walter F."/>
            <person name="Albersmeier A."/>
            <person name="Kalinowski J."/>
            <person name="Ruckert C."/>
        </authorList>
    </citation>
    <scope>NUCLEOTIDE SEQUENCE</scope>
    <source>
        <strain evidence="6">KCTC 42249</strain>
    </source>
</reference>
<dbReference type="PROSITE" id="PS50850">
    <property type="entry name" value="MFS"/>
    <property type="match status" value="1"/>
</dbReference>
<sequence>MSQSQTISLAETAQTTTFSIILAVSFCHFLNDLMQTLLASIYPLLKRDYGLDFWQIGLLTMAFQVTASLLQPVIGLYTDKRPLPYSLPVGMASTLVGLFILAYAGSYLFLLLGACMIGLGSAIFHPESSRVARMASGGRYGLAQSVFQVGGNFGSAVGPLLAAFIVVPRGQGSVAWFSAAAFIGMIVLWQVSSWYSGVHRASAGRAAPNFTLPFPRGRTQSALVVLALLVFTKNIYNASFASYYTFYVIERFQVSVQDAQLMLFVFLGAAAVGTVIGGPMGDRYGSKAVIWFSILGVLPFTLALPYVGFEATIVLSAIIGLVLSSAFPAIVVFAQELVPGRVGMIAGIFFGFAFGMGGIAAAVLGTIADAKGITFVYQICSYLPLLGLLTVFLPDMKEAHARAS</sequence>
<protein>
    <submittedName>
        <fullName evidence="6">MFS transporter</fullName>
    </submittedName>
</protein>
<feature type="transmembrane region" description="Helical" evidence="4">
    <location>
        <begin position="173"/>
        <end position="195"/>
    </location>
</feature>
<gene>
    <name evidence="6" type="ORF">GCM10016234_15240</name>
</gene>
<dbReference type="SUPFAM" id="SSF103473">
    <property type="entry name" value="MFS general substrate transporter"/>
    <property type="match status" value="1"/>
</dbReference>
<feature type="transmembrane region" description="Helical" evidence="4">
    <location>
        <begin position="56"/>
        <end position="78"/>
    </location>
</feature>
<feature type="domain" description="Major facilitator superfamily (MFS) profile" evidence="5">
    <location>
        <begin position="20"/>
        <end position="399"/>
    </location>
</feature>
<evidence type="ECO:0000256" key="1">
    <source>
        <dbReference type="ARBA" id="ARBA00022692"/>
    </source>
</evidence>
<organism evidence="6 7">
    <name type="scientific">Tianweitania populi</name>
    <dbReference type="NCBI Taxonomy" id="1607949"/>
    <lineage>
        <taxon>Bacteria</taxon>
        <taxon>Pseudomonadati</taxon>
        <taxon>Pseudomonadota</taxon>
        <taxon>Alphaproteobacteria</taxon>
        <taxon>Hyphomicrobiales</taxon>
        <taxon>Phyllobacteriaceae</taxon>
        <taxon>Tianweitania</taxon>
    </lineage>
</organism>
<dbReference type="EMBL" id="BMZQ01000001">
    <property type="protein sequence ID" value="GHD11743.1"/>
    <property type="molecule type" value="Genomic_DNA"/>
</dbReference>
<dbReference type="GO" id="GO:0005886">
    <property type="term" value="C:plasma membrane"/>
    <property type="evidence" value="ECO:0007669"/>
    <property type="project" value="TreeGrafter"/>
</dbReference>
<feature type="transmembrane region" description="Helical" evidence="4">
    <location>
        <begin position="222"/>
        <end position="247"/>
    </location>
</feature>
<evidence type="ECO:0000313" key="6">
    <source>
        <dbReference type="EMBL" id="GHD11743.1"/>
    </source>
</evidence>
<feature type="transmembrane region" description="Helical" evidence="4">
    <location>
        <begin position="288"/>
        <end position="307"/>
    </location>
</feature>
<feature type="transmembrane region" description="Helical" evidence="4">
    <location>
        <begin position="313"/>
        <end position="333"/>
    </location>
</feature>
<feature type="transmembrane region" description="Helical" evidence="4">
    <location>
        <begin position="98"/>
        <end position="124"/>
    </location>
</feature>
<dbReference type="Pfam" id="PF07690">
    <property type="entry name" value="MFS_1"/>
    <property type="match status" value="2"/>
</dbReference>
<feature type="transmembrane region" description="Helical" evidence="4">
    <location>
        <begin position="20"/>
        <end position="44"/>
    </location>
</feature>
<dbReference type="Proteomes" id="UP000630142">
    <property type="component" value="Unassembled WGS sequence"/>
</dbReference>
<feature type="transmembrane region" description="Helical" evidence="4">
    <location>
        <begin position="145"/>
        <end position="167"/>
    </location>
</feature>
<evidence type="ECO:0000259" key="5">
    <source>
        <dbReference type="PROSITE" id="PS50850"/>
    </source>
</evidence>
<dbReference type="InterPro" id="IPR011701">
    <property type="entry name" value="MFS"/>
</dbReference>
<dbReference type="InterPro" id="IPR036259">
    <property type="entry name" value="MFS_trans_sf"/>
</dbReference>
<dbReference type="AlphaFoldDB" id="A0A8J3DY43"/>
<keyword evidence="7" id="KW-1185">Reference proteome</keyword>
<dbReference type="InterPro" id="IPR020846">
    <property type="entry name" value="MFS_dom"/>
</dbReference>
<evidence type="ECO:0000256" key="3">
    <source>
        <dbReference type="ARBA" id="ARBA00023136"/>
    </source>
</evidence>
<dbReference type="GO" id="GO:0022857">
    <property type="term" value="F:transmembrane transporter activity"/>
    <property type="evidence" value="ECO:0007669"/>
    <property type="project" value="InterPro"/>
</dbReference>
<evidence type="ECO:0000256" key="4">
    <source>
        <dbReference type="SAM" id="Phobius"/>
    </source>
</evidence>
<keyword evidence="2 4" id="KW-1133">Transmembrane helix</keyword>
<evidence type="ECO:0000256" key="2">
    <source>
        <dbReference type="ARBA" id="ARBA00022989"/>
    </source>
</evidence>
<name>A0A8J3DY43_9HYPH</name>
<accession>A0A8J3DY43</accession>
<keyword evidence="1 4" id="KW-0812">Transmembrane</keyword>
<keyword evidence="3 4" id="KW-0472">Membrane</keyword>
<feature type="transmembrane region" description="Helical" evidence="4">
    <location>
        <begin position="259"/>
        <end position="276"/>
    </location>
</feature>
<dbReference type="Gene3D" id="1.20.1250.20">
    <property type="entry name" value="MFS general substrate transporter like domains"/>
    <property type="match status" value="2"/>
</dbReference>
<dbReference type="RefSeq" id="WP_189502842.1">
    <property type="nucleotide sequence ID" value="NZ_BMZQ01000001.1"/>
</dbReference>
<evidence type="ECO:0000313" key="7">
    <source>
        <dbReference type="Proteomes" id="UP000630142"/>
    </source>
</evidence>
<dbReference type="CDD" id="cd17478">
    <property type="entry name" value="MFS_FsR"/>
    <property type="match status" value="1"/>
</dbReference>
<proteinExistence type="predicted"/>
<reference evidence="6" key="2">
    <citation type="submission" date="2020-09" db="EMBL/GenBank/DDBJ databases">
        <authorList>
            <person name="Sun Q."/>
            <person name="Kim S."/>
        </authorList>
    </citation>
    <scope>NUCLEOTIDE SEQUENCE</scope>
    <source>
        <strain evidence="6">KCTC 42249</strain>
    </source>
</reference>